<dbReference type="EMBL" id="CP002480">
    <property type="protein sequence ID" value="ADW70705.1"/>
    <property type="molecule type" value="Genomic_DNA"/>
</dbReference>
<dbReference type="HOGENOM" id="CLU_007383_6_0_0"/>
<dbReference type="InterPro" id="IPR050177">
    <property type="entry name" value="Lipid_A_modif_metabolic_enz"/>
</dbReference>
<reference evidence="3" key="1">
    <citation type="submission" date="2011-01" db="EMBL/GenBank/DDBJ databases">
        <title>Complete sequence of chromosome of Acidobacterium sp. MP5ACTX9.</title>
        <authorList>
            <consortium name="US DOE Joint Genome Institute"/>
            <person name="Lucas S."/>
            <person name="Copeland A."/>
            <person name="Lapidus A."/>
            <person name="Cheng J.-F."/>
            <person name="Goodwin L."/>
            <person name="Pitluck S."/>
            <person name="Teshima H."/>
            <person name="Detter J.C."/>
            <person name="Han C."/>
            <person name="Tapia R."/>
            <person name="Land M."/>
            <person name="Hauser L."/>
            <person name="Kyrpides N."/>
            <person name="Ivanova N."/>
            <person name="Ovchinnikova G."/>
            <person name="Pagani I."/>
            <person name="Rawat S.R."/>
            <person name="Mannisto M."/>
            <person name="Haggblom M.M."/>
            <person name="Woyke T."/>
        </authorList>
    </citation>
    <scope>NUCLEOTIDE SEQUENCE [LARGE SCALE GENOMIC DNA]</scope>
    <source>
        <strain evidence="3">MP5ACTX9</strain>
    </source>
</reference>
<dbReference type="InterPro" id="IPR036291">
    <property type="entry name" value="NAD(P)-bd_dom_sf"/>
</dbReference>
<dbReference type="PaxDb" id="1198114-AciX9_3704"/>
<name>E8WVU6_GRATM</name>
<organism evidence="3">
    <name type="scientific">Granulicella tundricola (strain ATCC BAA-1859 / DSM 23138 / MP5ACTX9)</name>
    <dbReference type="NCBI Taxonomy" id="1198114"/>
    <lineage>
        <taxon>Bacteria</taxon>
        <taxon>Pseudomonadati</taxon>
        <taxon>Acidobacteriota</taxon>
        <taxon>Terriglobia</taxon>
        <taxon>Terriglobales</taxon>
        <taxon>Acidobacteriaceae</taxon>
        <taxon>Granulicella</taxon>
    </lineage>
</organism>
<dbReference type="eggNOG" id="COG0451">
    <property type="taxonomic scope" value="Bacteria"/>
</dbReference>
<evidence type="ECO:0000259" key="1">
    <source>
        <dbReference type="Pfam" id="PF01370"/>
    </source>
</evidence>
<gene>
    <name evidence="2" type="ordered locus">AciX9_3704</name>
</gene>
<dbReference type="RefSeq" id="WP_013582014.1">
    <property type="nucleotide sequence ID" value="NC_015064.1"/>
</dbReference>
<dbReference type="Pfam" id="PF01370">
    <property type="entry name" value="Epimerase"/>
    <property type="match status" value="1"/>
</dbReference>
<accession>E8WVU6</accession>
<dbReference type="PANTHER" id="PTHR43245">
    <property type="entry name" value="BIFUNCTIONAL POLYMYXIN RESISTANCE PROTEIN ARNA"/>
    <property type="match status" value="1"/>
</dbReference>
<dbReference type="KEGG" id="acm:AciX9_3704"/>
<dbReference type="OrthoDB" id="9811743at2"/>
<dbReference type="Proteomes" id="UP000000343">
    <property type="component" value="Chromosome"/>
</dbReference>
<dbReference type="STRING" id="1198114.AciX9_3704"/>
<proteinExistence type="predicted"/>
<dbReference type="SUPFAM" id="SSF51735">
    <property type="entry name" value="NAD(P)-binding Rossmann-fold domains"/>
    <property type="match status" value="1"/>
</dbReference>
<evidence type="ECO:0000313" key="2">
    <source>
        <dbReference type="EMBL" id="ADW70705.1"/>
    </source>
</evidence>
<feature type="domain" description="NAD-dependent epimerase/dehydratase" evidence="1">
    <location>
        <begin position="4"/>
        <end position="214"/>
    </location>
</feature>
<keyword evidence="3" id="KW-1185">Reference proteome</keyword>
<sequence>MKQVLVTGGSGFFGGVLKRRLLAEGFAVVNIDLVQDPDHHANLTSIRGDIRDKPLLQRIFAENQFLSAFHCAAMLAHDTISDDELWTSNVDGTRNIAEACRAAGVSKMVNISSNCLWASNLGHEVAEDEIPAPVELYGRSKLAAEEALAEFPDLQIVTIRCPTIIDGGRLGLLAILFEFIQDGKRVWVVGDGGNRYQFIYAQDLAAACILTLGYEGSDLFHIGSDHVTSLRQVYQAVIDVAATKARVAQMPKAPTLLAMKLAHKLGVSPLGPYHYRMIAEDFIFDTRRIRERLGWAPTLTNNEMMVEAFRYYAASRKEIHARKDVSAHSKPAAMGVIRLLKWIS</sequence>
<dbReference type="AlphaFoldDB" id="E8WVU6"/>
<protein>
    <submittedName>
        <fullName evidence="2">NAD-dependent epimerase/dehydratase</fullName>
    </submittedName>
</protein>
<dbReference type="Gene3D" id="3.40.50.720">
    <property type="entry name" value="NAD(P)-binding Rossmann-like Domain"/>
    <property type="match status" value="1"/>
</dbReference>
<dbReference type="InterPro" id="IPR001509">
    <property type="entry name" value="Epimerase_deHydtase"/>
</dbReference>
<evidence type="ECO:0000313" key="3">
    <source>
        <dbReference type="Proteomes" id="UP000000343"/>
    </source>
</evidence>